<keyword evidence="4" id="KW-1185">Reference proteome</keyword>
<dbReference type="Proteomes" id="UP000549616">
    <property type="component" value="Unassembled WGS sequence"/>
</dbReference>
<keyword evidence="1" id="KW-1133">Transmembrane helix</keyword>
<dbReference type="EMBL" id="JACCFK010000001">
    <property type="protein sequence ID" value="NYI89565.1"/>
    <property type="molecule type" value="Genomic_DNA"/>
</dbReference>
<name>A0A853B412_9PSEU</name>
<gene>
    <name evidence="3" type="ORF">HNR02_002888</name>
</gene>
<feature type="transmembrane region" description="Helical" evidence="1">
    <location>
        <begin position="52"/>
        <end position="74"/>
    </location>
</feature>
<keyword evidence="1" id="KW-0812">Transmembrane</keyword>
<evidence type="ECO:0000313" key="4">
    <source>
        <dbReference type="Proteomes" id="UP000549616"/>
    </source>
</evidence>
<dbReference type="AlphaFoldDB" id="A0A853B412"/>
<protein>
    <submittedName>
        <fullName evidence="3">Putative membrane protein YedE/YeeE</fullName>
    </submittedName>
</protein>
<keyword evidence="2" id="KW-0732">Signal</keyword>
<comment type="caution">
    <text evidence="3">The sequence shown here is derived from an EMBL/GenBank/DDBJ whole genome shotgun (WGS) entry which is preliminary data.</text>
</comment>
<accession>A0A853B412</accession>
<organism evidence="3 4">
    <name type="scientific">Amycolatopsis endophytica</name>
    <dbReference type="NCBI Taxonomy" id="860233"/>
    <lineage>
        <taxon>Bacteria</taxon>
        <taxon>Bacillati</taxon>
        <taxon>Actinomycetota</taxon>
        <taxon>Actinomycetes</taxon>
        <taxon>Pseudonocardiales</taxon>
        <taxon>Pseudonocardiaceae</taxon>
        <taxon>Amycolatopsis</taxon>
    </lineage>
</organism>
<feature type="signal peptide" evidence="2">
    <location>
        <begin position="1"/>
        <end position="28"/>
    </location>
</feature>
<evidence type="ECO:0000256" key="1">
    <source>
        <dbReference type="SAM" id="Phobius"/>
    </source>
</evidence>
<proteinExistence type="predicted"/>
<keyword evidence="1" id="KW-0472">Membrane</keyword>
<feature type="chain" id="PRO_5032386710" evidence="2">
    <location>
        <begin position="29"/>
        <end position="83"/>
    </location>
</feature>
<evidence type="ECO:0000313" key="3">
    <source>
        <dbReference type="EMBL" id="NYI89565.1"/>
    </source>
</evidence>
<evidence type="ECO:0000256" key="2">
    <source>
        <dbReference type="SAM" id="SignalP"/>
    </source>
</evidence>
<sequence length="83" mass="8347">MGKVVARLAGVFAAVAVLLGLLAGPAQAVETPSPAERTSQGSVAVDPPGETRAVVVGALAFGVMIVAAGGVFWYTARHRQSSE</sequence>
<dbReference type="RefSeq" id="WP_179773704.1">
    <property type="nucleotide sequence ID" value="NZ_JACCFK010000001.1"/>
</dbReference>
<reference evidence="3 4" key="1">
    <citation type="submission" date="2020-07" db="EMBL/GenBank/DDBJ databases">
        <title>Sequencing the genomes of 1000 actinobacteria strains.</title>
        <authorList>
            <person name="Klenk H.-P."/>
        </authorList>
    </citation>
    <scope>NUCLEOTIDE SEQUENCE [LARGE SCALE GENOMIC DNA]</scope>
    <source>
        <strain evidence="3 4">DSM 104006</strain>
    </source>
</reference>